<protein>
    <submittedName>
        <fullName evidence="2">Uncharacterized protein</fullName>
    </submittedName>
</protein>
<dbReference type="Proteomes" id="UP000247498">
    <property type="component" value="Unassembled WGS sequence"/>
</dbReference>
<feature type="region of interest" description="Disordered" evidence="1">
    <location>
        <begin position="251"/>
        <end position="298"/>
    </location>
</feature>
<evidence type="ECO:0000313" key="2">
    <source>
        <dbReference type="EMBL" id="GBF91168.1"/>
    </source>
</evidence>
<reference evidence="2 3" key="1">
    <citation type="journal article" date="2018" name="Sci. Rep.">
        <title>Raphidocelis subcapitata (=Pseudokirchneriella subcapitata) provides an insight into genome evolution and environmental adaptations in the Sphaeropleales.</title>
        <authorList>
            <person name="Suzuki S."/>
            <person name="Yamaguchi H."/>
            <person name="Nakajima N."/>
            <person name="Kawachi M."/>
        </authorList>
    </citation>
    <scope>NUCLEOTIDE SEQUENCE [LARGE SCALE GENOMIC DNA]</scope>
    <source>
        <strain evidence="2 3">NIES-35</strain>
    </source>
</reference>
<dbReference type="AlphaFoldDB" id="A0A2V0NU29"/>
<name>A0A2V0NU29_9CHLO</name>
<evidence type="ECO:0000256" key="1">
    <source>
        <dbReference type="SAM" id="MobiDB-lite"/>
    </source>
</evidence>
<evidence type="ECO:0000313" key="3">
    <source>
        <dbReference type="Proteomes" id="UP000247498"/>
    </source>
</evidence>
<proteinExistence type="predicted"/>
<dbReference type="InParanoid" id="A0A2V0NU29"/>
<gene>
    <name evidence="2" type="ORF">Rsub_04837</name>
</gene>
<accession>A0A2V0NU29</accession>
<sequence length="345" mass="34958">MEATASPGTASRRTSLAAGEGKQAPQAQPLLHVLCNALVERLEEGGVATRQGEQIVGGVALAQPYYAAALYSEGRAPDAPAPFHAALFSRGGPGPVFATREELDAGAPRLPRDSPVLARALSALDAVRSLHWGRPPAVLLFGLVAAGEAALDRCEAAGLPVSPSLAPGGAHPEELATQLLVFLRAFRYPEHDAFVLADWGFLVCGDDVEGAAAAYDARIHTALLGHAAGPADGAHAAPGVLRRARGMLRSSSAGARHGAAAAAVQAPSASPPHPAQQPRGGGGGAGQQHPEGPSPMSDALRATRAAHACGAAPACGRIGEEAGAHGEARAAQRAVPAFHTGLRPW</sequence>
<dbReference type="EMBL" id="BDRX01000022">
    <property type="protein sequence ID" value="GBF91168.1"/>
    <property type="molecule type" value="Genomic_DNA"/>
</dbReference>
<feature type="compositionally biased region" description="Polar residues" evidence="1">
    <location>
        <begin position="1"/>
        <end position="14"/>
    </location>
</feature>
<dbReference type="OrthoDB" id="533599at2759"/>
<keyword evidence="3" id="KW-1185">Reference proteome</keyword>
<organism evidence="2 3">
    <name type="scientific">Raphidocelis subcapitata</name>
    <dbReference type="NCBI Taxonomy" id="307507"/>
    <lineage>
        <taxon>Eukaryota</taxon>
        <taxon>Viridiplantae</taxon>
        <taxon>Chlorophyta</taxon>
        <taxon>core chlorophytes</taxon>
        <taxon>Chlorophyceae</taxon>
        <taxon>CS clade</taxon>
        <taxon>Sphaeropleales</taxon>
        <taxon>Selenastraceae</taxon>
        <taxon>Raphidocelis</taxon>
    </lineage>
</organism>
<comment type="caution">
    <text evidence="2">The sequence shown here is derived from an EMBL/GenBank/DDBJ whole genome shotgun (WGS) entry which is preliminary data.</text>
</comment>
<feature type="compositionally biased region" description="Low complexity" evidence="1">
    <location>
        <begin position="251"/>
        <end position="268"/>
    </location>
</feature>
<feature type="region of interest" description="Disordered" evidence="1">
    <location>
        <begin position="1"/>
        <end position="23"/>
    </location>
</feature>